<proteinExistence type="predicted"/>
<gene>
    <name evidence="2" type="ORF">KHM83_11150</name>
</gene>
<keyword evidence="2" id="KW-0808">Transferase</keyword>
<organism evidence="2 3">
    <name type="scientific">Fusibacter paucivorans</name>
    <dbReference type="NCBI Taxonomy" id="76009"/>
    <lineage>
        <taxon>Bacteria</taxon>
        <taxon>Bacillati</taxon>
        <taxon>Bacillota</taxon>
        <taxon>Clostridia</taxon>
        <taxon>Eubacteriales</taxon>
        <taxon>Eubacteriales Family XII. Incertae Sedis</taxon>
        <taxon>Fusibacter</taxon>
    </lineage>
</organism>
<keyword evidence="2" id="KW-0489">Methyltransferase</keyword>
<accession>A0ABS5PQA1</accession>
<dbReference type="GO" id="GO:0008168">
    <property type="term" value="F:methyltransferase activity"/>
    <property type="evidence" value="ECO:0007669"/>
    <property type="project" value="UniProtKB-KW"/>
</dbReference>
<feature type="domain" description="Methyltransferase type 11" evidence="1">
    <location>
        <begin position="41"/>
        <end position="131"/>
    </location>
</feature>
<evidence type="ECO:0000313" key="3">
    <source>
        <dbReference type="Proteomes" id="UP000746471"/>
    </source>
</evidence>
<dbReference type="RefSeq" id="WP_213237100.1">
    <property type="nucleotide sequence ID" value="NZ_JAHBCL010000018.1"/>
</dbReference>
<evidence type="ECO:0000313" key="2">
    <source>
        <dbReference type="EMBL" id="MBS7527238.1"/>
    </source>
</evidence>
<dbReference type="Pfam" id="PF08241">
    <property type="entry name" value="Methyltransf_11"/>
    <property type="match status" value="1"/>
</dbReference>
<dbReference type="Proteomes" id="UP000746471">
    <property type="component" value="Unassembled WGS sequence"/>
</dbReference>
<evidence type="ECO:0000259" key="1">
    <source>
        <dbReference type="Pfam" id="PF08241"/>
    </source>
</evidence>
<dbReference type="InterPro" id="IPR013216">
    <property type="entry name" value="Methyltransf_11"/>
</dbReference>
<keyword evidence="3" id="KW-1185">Reference proteome</keyword>
<reference evidence="2 3" key="1">
    <citation type="submission" date="2021-05" db="EMBL/GenBank/DDBJ databases">
        <title>Fusibacter ferrireducens sp. nov., an anaerobic, sulfur- and Fe-reducing bacterium isolated from the mangrove sediment.</title>
        <authorList>
            <person name="Qiu D."/>
        </authorList>
    </citation>
    <scope>NUCLEOTIDE SEQUENCE [LARGE SCALE GENOMIC DNA]</scope>
    <source>
        <strain evidence="2 3">DSM 12116</strain>
    </source>
</reference>
<name>A0ABS5PQA1_9FIRM</name>
<dbReference type="PANTHER" id="PTHR43591">
    <property type="entry name" value="METHYLTRANSFERASE"/>
    <property type="match status" value="1"/>
</dbReference>
<dbReference type="EMBL" id="JAHBCL010000018">
    <property type="protein sequence ID" value="MBS7527238.1"/>
    <property type="molecule type" value="Genomic_DNA"/>
</dbReference>
<sequence length="197" mass="23023">MLNKQYYNEHAHEFIEKTLQVDLKPIYEVFESYLKPGIKLLDVGFGSGRDSLHFYKRGYEVVSIDYAEEIVARGESFLNNEVLLVDFQEVQYKDEFDAIWASAVFLHFTDDDILKALAICHRALKSEGYVYLSFKYGETGVMRKGRFFNDFTEAKILSLLNEQANSQTALKLEKMWLTEDARKDHQGKKWINIILKK</sequence>
<dbReference type="SUPFAM" id="SSF53335">
    <property type="entry name" value="S-adenosyl-L-methionine-dependent methyltransferases"/>
    <property type="match status" value="1"/>
</dbReference>
<dbReference type="Gene3D" id="3.40.50.150">
    <property type="entry name" value="Vaccinia Virus protein VP39"/>
    <property type="match status" value="1"/>
</dbReference>
<dbReference type="GO" id="GO:0032259">
    <property type="term" value="P:methylation"/>
    <property type="evidence" value="ECO:0007669"/>
    <property type="project" value="UniProtKB-KW"/>
</dbReference>
<dbReference type="CDD" id="cd02440">
    <property type="entry name" value="AdoMet_MTases"/>
    <property type="match status" value="1"/>
</dbReference>
<comment type="caution">
    <text evidence="2">The sequence shown here is derived from an EMBL/GenBank/DDBJ whole genome shotgun (WGS) entry which is preliminary data.</text>
</comment>
<dbReference type="InterPro" id="IPR029063">
    <property type="entry name" value="SAM-dependent_MTases_sf"/>
</dbReference>
<protein>
    <submittedName>
        <fullName evidence="2">Class I SAM-dependent methyltransferase</fullName>
    </submittedName>
</protein>